<dbReference type="InterPro" id="IPR036249">
    <property type="entry name" value="Thioredoxin-like_sf"/>
</dbReference>
<accession>A0A3P8KSM6</accession>
<dbReference type="AlphaFoldDB" id="A0A3P8KSM6"/>
<dbReference type="PANTHER" id="PTHR11592:SF78">
    <property type="entry name" value="GLUTATHIONE PEROXIDASE"/>
    <property type="match status" value="1"/>
</dbReference>
<dbReference type="EMBL" id="UZAN01046052">
    <property type="protein sequence ID" value="VDP83649.1"/>
    <property type="molecule type" value="Genomic_DNA"/>
</dbReference>
<dbReference type="OrthoDB" id="446890at2759"/>
<sequence>MAVFIPQANRGMFSFFIKIIDSATVNSSIYRFSANSIDGQKISLDEYRGKVCLIVNVASFCTHSFSSEDYASLRSRPISLLIRLVYTTRVGPITNTDSLQEPGSNEDVKKRLLEKYKIGFQLFEKVDVNGSNAHPLFHYLQNALPGTLIK</sequence>
<proteinExistence type="inferred from homology"/>
<dbReference type="Proteomes" id="UP000272942">
    <property type="component" value="Unassembled WGS sequence"/>
</dbReference>
<comment type="similarity">
    <text evidence="1">Belongs to the glutathione peroxidase family.</text>
</comment>
<evidence type="ECO:0000256" key="2">
    <source>
        <dbReference type="ARBA" id="ARBA00022559"/>
    </source>
</evidence>
<dbReference type="PROSITE" id="PS51355">
    <property type="entry name" value="GLUTATHIONE_PEROXID_3"/>
    <property type="match status" value="1"/>
</dbReference>
<dbReference type="SUPFAM" id="SSF52833">
    <property type="entry name" value="Thioredoxin-like"/>
    <property type="match status" value="1"/>
</dbReference>
<evidence type="ECO:0000313" key="5">
    <source>
        <dbReference type="EMBL" id="VDP83649.1"/>
    </source>
</evidence>
<dbReference type="InterPro" id="IPR000889">
    <property type="entry name" value="Glutathione_peroxidase"/>
</dbReference>
<gene>
    <name evidence="5" type="ORF">ECPE_LOCUS8497</name>
</gene>
<dbReference type="Pfam" id="PF00255">
    <property type="entry name" value="GSHPx"/>
    <property type="match status" value="1"/>
</dbReference>
<keyword evidence="6" id="KW-1185">Reference proteome</keyword>
<dbReference type="PIRSF" id="PIRSF000303">
    <property type="entry name" value="Glutathion_perox"/>
    <property type="match status" value="1"/>
</dbReference>
<dbReference type="GO" id="GO:0004601">
    <property type="term" value="F:peroxidase activity"/>
    <property type="evidence" value="ECO:0007669"/>
    <property type="project" value="UniProtKB-KW"/>
</dbReference>
<keyword evidence="3" id="KW-0560">Oxidoreductase</keyword>
<dbReference type="Gene3D" id="3.40.30.10">
    <property type="entry name" value="Glutaredoxin"/>
    <property type="match status" value="1"/>
</dbReference>
<evidence type="ECO:0000256" key="1">
    <source>
        <dbReference type="ARBA" id="ARBA00006926"/>
    </source>
</evidence>
<feature type="active site" evidence="4">
    <location>
        <position position="61"/>
    </location>
</feature>
<evidence type="ECO:0000256" key="4">
    <source>
        <dbReference type="PIRSR" id="PIRSR000303-1"/>
    </source>
</evidence>
<evidence type="ECO:0000256" key="3">
    <source>
        <dbReference type="ARBA" id="ARBA00023002"/>
    </source>
</evidence>
<evidence type="ECO:0008006" key="7">
    <source>
        <dbReference type="Google" id="ProtNLM"/>
    </source>
</evidence>
<evidence type="ECO:0000313" key="6">
    <source>
        <dbReference type="Proteomes" id="UP000272942"/>
    </source>
</evidence>
<protein>
    <recommendedName>
        <fullName evidence="7">Glutathione peroxidase</fullName>
    </recommendedName>
</protein>
<dbReference type="GO" id="GO:0006979">
    <property type="term" value="P:response to oxidative stress"/>
    <property type="evidence" value="ECO:0007669"/>
    <property type="project" value="InterPro"/>
</dbReference>
<name>A0A3P8KSM6_9TREM</name>
<organism evidence="5 6">
    <name type="scientific">Echinostoma caproni</name>
    <dbReference type="NCBI Taxonomy" id="27848"/>
    <lineage>
        <taxon>Eukaryota</taxon>
        <taxon>Metazoa</taxon>
        <taxon>Spiralia</taxon>
        <taxon>Lophotrochozoa</taxon>
        <taxon>Platyhelminthes</taxon>
        <taxon>Trematoda</taxon>
        <taxon>Digenea</taxon>
        <taxon>Plagiorchiida</taxon>
        <taxon>Echinostomata</taxon>
        <taxon>Echinostomatoidea</taxon>
        <taxon>Echinostomatidae</taxon>
        <taxon>Echinostoma</taxon>
    </lineage>
</organism>
<dbReference type="PANTHER" id="PTHR11592">
    <property type="entry name" value="GLUTATHIONE PEROXIDASE"/>
    <property type="match status" value="1"/>
</dbReference>
<reference evidence="5 6" key="1">
    <citation type="submission" date="2018-11" db="EMBL/GenBank/DDBJ databases">
        <authorList>
            <consortium name="Pathogen Informatics"/>
        </authorList>
    </citation>
    <scope>NUCLEOTIDE SEQUENCE [LARGE SCALE GENOMIC DNA]</scope>
    <source>
        <strain evidence="5 6">Egypt</strain>
    </source>
</reference>
<keyword evidence="2" id="KW-0575">Peroxidase</keyword>